<organism evidence="1">
    <name type="scientific">Ganoderma boninense</name>
    <dbReference type="NCBI Taxonomy" id="34458"/>
    <lineage>
        <taxon>Eukaryota</taxon>
        <taxon>Fungi</taxon>
        <taxon>Dikarya</taxon>
        <taxon>Basidiomycota</taxon>
        <taxon>Agaricomycotina</taxon>
        <taxon>Agaricomycetes</taxon>
        <taxon>Polyporales</taxon>
        <taxon>Polyporaceae</taxon>
        <taxon>Ganoderma</taxon>
    </lineage>
</organism>
<name>A0A5K1JZH8_9APHY</name>
<sequence length="411" mass="47260">MPMLTRLALRDYPRRYHQHVVALGLRSIGDGNGMNQPWHSALPTDRGLLSILTRMELPLLTSLEIAYMAEARRHSSEHALLSHIVDAFPRLQHLEIHRYRTQRRELTRFTPIAKILSRARSLRTVRLGLDCYNDPGAYCRLSGHRGRWLETLRTKVGPKILAIMQARCPSLEHVAILYHGSPSSVWIEFHPPRCGAEEEPRVVVSYDEQYVFQPRILFDGPIPQSVVVERPPIPQALLPAMRSLTIASPNPGDDFFPIDVKLTQLSLCDCPRFYNFFAYGGERIGLQWGRNVPILNPTDCLSILERMSWIQLASLELVYMVTELKWCCDSGADLLTYIGKALPALSHLELHRYRFDRTEQVGRVHIARTLTAVTSLRPLCLNLDFHDDHQAYCDNLEKREPWHDWHDALIE</sequence>
<keyword evidence="1" id="KW-0808">Transferase</keyword>
<evidence type="ECO:0000313" key="1">
    <source>
        <dbReference type="EMBL" id="VWO97711.1"/>
    </source>
</evidence>
<accession>A0A5K1JZH8</accession>
<gene>
    <name evidence="1" type="primary">Q9AI28</name>
</gene>
<dbReference type="GO" id="GO:0008483">
    <property type="term" value="F:transaminase activity"/>
    <property type="evidence" value="ECO:0007669"/>
    <property type="project" value="UniProtKB-KW"/>
</dbReference>
<dbReference type="AlphaFoldDB" id="A0A5K1JZH8"/>
<proteinExistence type="predicted"/>
<dbReference type="EMBL" id="LR726468">
    <property type="protein sequence ID" value="VWO97711.1"/>
    <property type="molecule type" value="Genomic_DNA"/>
</dbReference>
<reference evidence="1" key="1">
    <citation type="submission" date="2019-10" db="EMBL/GenBank/DDBJ databases">
        <authorList>
            <person name="Nor Muhammad N."/>
        </authorList>
    </citation>
    <scope>NUCLEOTIDE SEQUENCE</scope>
</reference>
<protein>
    <submittedName>
        <fullName evidence="1">Aminotransferase class I/II-fold pyridoxal phosphate-dependent enzyme (Putative acyl-CoA transferase WcbT)</fullName>
    </submittedName>
</protein>
<keyword evidence="1" id="KW-0032">Aminotransferase</keyword>